<reference evidence="3" key="1">
    <citation type="submission" date="2018-12" db="EMBL/GenBank/DDBJ databases">
        <title>Complete genome sequencing of Jeotgalibaca sp. H21T32.</title>
        <authorList>
            <person name="Bae J.-W."/>
            <person name="Lee S.-Y."/>
        </authorList>
    </citation>
    <scope>NUCLEOTIDE SEQUENCE [LARGE SCALE GENOMIC DNA]</scope>
    <source>
        <strain evidence="3">H21T32</strain>
    </source>
</reference>
<dbReference type="KEGG" id="jeh:EJN90_09010"/>
<name>A0A3S9HC74_9LACT</name>
<dbReference type="PROSITE" id="PS50965">
    <property type="entry name" value="NERD"/>
    <property type="match status" value="1"/>
</dbReference>
<dbReference type="AlphaFoldDB" id="A0A3S9HC74"/>
<dbReference type="EMBL" id="CP034465">
    <property type="protein sequence ID" value="AZP04763.1"/>
    <property type="molecule type" value="Genomic_DNA"/>
</dbReference>
<dbReference type="Pfam" id="PF08378">
    <property type="entry name" value="NERD"/>
    <property type="match status" value="1"/>
</dbReference>
<dbReference type="Proteomes" id="UP000273326">
    <property type="component" value="Chromosome"/>
</dbReference>
<dbReference type="InterPro" id="IPR011528">
    <property type="entry name" value="NERD"/>
</dbReference>
<protein>
    <submittedName>
        <fullName evidence="2">NERD domain-containing protein</fullName>
    </submittedName>
</protein>
<dbReference type="OrthoDB" id="2136191at2"/>
<evidence type="ECO:0000259" key="1">
    <source>
        <dbReference type="PROSITE" id="PS50965"/>
    </source>
</evidence>
<evidence type="ECO:0000313" key="3">
    <source>
        <dbReference type="Proteomes" id="UP000273326"/>
    </source>
</evidence>
<evidence type="ECO:0000313" key="2">
    <source>
        <dbReference type="EMBL" id="AZP04763.1"/>
    </source>
</evidence>
<proteinExistence type="predicted"/>
<organism evidence="2 3">
    <name type="scientific">Jeotgalibaca ciconiae</name>
    <dbReference type="NCBI Taxonomy" id="2496265"/>
    <lineage>
        <taxon>Bacteria</taxon>
        <taxon>Bacillati</taxon>
        <taxon>Bacillota</taxon>
        <taxon>Bacilli</taxon>
        <taxon>Lactobacillales</taxon>
        <taxon>Carnobacteriaceae</taxon>
        <taxon>Jeotgalibaca</taxon>
    </lineage>
</organism>
<accession>A0A3S9HC74</accession>
<gene>
    <name evidence="2" type="ORF">EJN90_09010</name>
</gene>
<dbReference type="RefSeq" id="WP_126110484.1">
    <property type="nucleotide sequence ID" value="NZ_CP034465.1"/>
</dbReference>
<sequence>MIYKKRTRPTNLIMMESLFCRMKLKPEDKYYYFSLRKGYEKECLYDKLINGKVDDCMVFNDLTFKSGQRYFQIDSLIIQENIAFIYEIKGFSGSYFYGEEFFSSKKEYQPDNPLNQLVKTKNRLREIFKARGINLQIEGYIIFINSEFTLYNLPEIPSFILPSQIHEHIDNIQKSTCCKVKNQERIIQVLHEEHVLEYPYKELPPYTFEDLKKGLYCKKCFSFDLEYGRRKYTCRKCSYQQIMIQRILEAVEEYRILFSEEKITTSQIYRWCGEEIKLDRIKYCLKKNFQAIGKNKATYYV</sequence>
<keyword evidence="3" id="KW-1185">Reference proteome</keyword>
<feature type="domain" description="NERD" evidence="1">
    <location>
        <begin position="37"/>
        <end position="147"/>
    </location>
</feature>